<dbReference type="EMBL" id="ML987212">
    <property type="protein sequence ID" value="KAF2241396.1"/>
    <property type="molecule type" value="Genomic_DNA"/>
</dbReference>
<protein>
    <submittedName>
        <fullName evidence="1">Uncharacterized protein</fullName>
    </submittedName>
</protein>
<dbReference type="AlphaFoldDB" id="A0A6A6HTE9"/>
<reference evidence="1" key="1">
    <citation type="journal article" date="2020" name="Stud. Mycol.">
        <title>101 Dothideomycetes genomes: a test case for predicting lifestyles and emergence of pathogens.</title>
        <authorList>
            <person name="Haridas S."/>
            <person name="Albert R."/>
            <person name="Binder M."/>
            <person name="Bloem J."/>
            <person name="Labutti K."/>
            <person name="Salamov A."/>
            <person name="Andreopoulos B."/>
            <person name="Baker S."/>
            <person name="Barry K."/>
            <person name="Bills G."/>
            <person name="Bluhm B."/>
            <person name="Cannon C."/>
            <person name="Castanera R."/>
            <person name="Culley D."/>
            <person name="Daum C."/>
            <person name="Ezra D."/>
            <person name="Gonzalez J."/>
            <person name="Henrissat B."/>
            <person name="Kuo A."/>
            <person name="Liang C."/>
            <person name="Lipzen A."/>
            <person name="Lutzoni F."/>
            <person name="Magnuson J."/>
            <person name="Mondo S."/>
            <person name="Nolan M."/>
            <person name="Ohm R."/>
            <person name="Pangilinan J."/>
            <person name="Park H.-J."/>
            <person name="Ramirez L."/>
            <person name="Alfaro M."/>
            <person name="Sun H."/>
            <person name="Tritt A."/>
            <person name="Yoshinaga Y."/>
            <person name="Zwiers L.-H."/>
            <person name="Turgeon B."/>
            <person name="Goodwin S."/>
            <person name="Spatafora J."/>
            <person name="Crous P."/>
            <person name="Grigoriev I."/>
        </authorList>
    </citation>
    <scope>NUCLEOTIDE SEQUENCE</scope>
    <source>
        <strain evidence="1">CBS 122368</strain>
    </source>
</reference>
<dbReference type="OrthoDB" id="4357141at2759"/>
<feature type="non-terminal residue" evidence="1">
    <location>
        <position position="1"/>
    </location>
</feature>
<feature type="non-terminal residue" evidence="1">
    <location>
        <position position="102"/>
    </location>
</feature>
<organism evidence="1 2">
    <name type="scientific">Trematosphaeria pertusa</name>
    <dbReference type="NCBI Taxonomy" id="390896"/>
    <lineage>
        <taxon>Eukaryota</taxon>
        <taxon>Fungi</taxon>
        <taxon>Dikarya</taxon>
        <taxon>Ascomycota</taxon>
        <taxon>Pezizomycotina</taxon>
        <taxon>Dothideomycetes</taxon>
        <taxon>Pleosporomycetidae</taxon>
        <taxon>Pleosporales</taxon>
        <taxon>Massarineae</taxon>
        <taxon>Trematosphaeriaceae</taxon>
        <taxon>Trematosphaeria</taxon>
    </lineage>
</organism>
<evidence type="ECO:0000313" key="1">
    <source>
        <dbReference type="EMBL" id="KAF2241396.1"/>
    </source>
</evidence>
<dbReference type="GeneID" id="54576114"/>
<dbReference type="Proteomes" id="UP000800094">
    <property type="component" value="Unassembled WGS sequence"/>
</dbReference>
<proteinExistence type="predicted"/>
<name>A0A6A6HTE9_9PLEO</name>
<sequence length="102" mass="11570">KPVAALTIPKADEVKVRPRAQYKALRTPLTPVSGEALTSLLNMIKQVPDDEMNKLHMERLQEKMNDEAKPRRSTKSVVLGKAKIMSYEDLKEAREKRVARDA</sequence>
<gene>
    <name evidence="1" type="ORF">BU26DRAFT_399669</name>
</gene>
<dbReference type="RefSeq" id="XP_033676400.1">
    <property type="nucleotide sequence ID" value="XM_033822784.1"/>
</dbReference>
<keyword evidence="2" id="KW-1185">Reference proteome</keyword>
<accession>A0A6A6HTE9</accession>
<evidence type="ECO:0000313" key="2">
    <source>
        <dbReference type="Proteomes" id="UP000800094"/>
    </source>
</evidence>